<comment type="caution">
    <text evidence="1">The sequence shown here is derived from an EMBL/GenBank/DDBJ whole genome shotgun (WGS) entry which is preliminary data.</text>
</comment>
<accession>A0ACB1A448</accession>
<keyword evidence="2" id="KW-1185">Reference proteome</keyword>
<proteinExistence type="predicted"/>
<evidence type="ECO:0000313" key="1">
    <source>
        <dbReference type="EMBL" id="CAK5085058.1"/>
    </source>
</evidence>
<sequence>MEKILKIIYRIMNGLFHYFYVHFKMKENLNGGNFQRKLSRRSLLSFENLFILKIKKFISKIFRLIRFYKGKLSFLLKFYFSKINRKVTGNLKNKHKKEH</sequence>
<organism evidence="1 2">
    <name type="scientific">Meloidogyne enterolobii</name>
    <name type="common">Root-knot nematode worm</name>
    <name type="synonym">Meloidogyne mayaguensis</name>
    <dbReference type="NCBI Taxonomy" id="390850"/>
    <lineage>
        <taxon>Eukaryota</taxon>
        <taxon>Metazoa</taxon>
        <taxon>Ecdysozoa</taxon>
        <taxon>Nematoda</taxon>
        <taxon>Chromadorea</taxon>
        <taxon>Rhabditida</taxon>
        <taxon>Tylenchina</taxon>
        <taxon>Tylenchomorpha</taxon>
        <taxon>Tylenchoidea</taxon>
        <taxon>Meloidogynidae</taxon>
        <taxon>Meloidogyninae</taxon>
        <taxon>Meloidogyne</taxon>
    </lineage>
</organism>
<reference evidence="1" key="1">
    <citation type="submission" date="2023-11" db="EMBL/GenBank/DDBJ databases">
        <authorList>
            <person name="Poullet M."/>
        </authorList>
    </citation>
    <scope>NUCLEOTIDE SEQUENCE</scope>
    <source>
        <strain evidence="1">E1834</strain>
    </source>
</reference>
<dbReference type="EMBL" id="CAVMJV010000056">
    <property type="protein sequence ID" value="CAK5085058.1"/>
    <property type="molecule type" value="Genomic_DNA"/>
</dbReference>
<evidence type="ECO:0000313" key="2">
    <source>
        <dbReference type="Proteomes" id="UP001497535"/>
    </source>
</evidence>
<gene>
    <name evidence="1" type="ORF">MENTE1834_LOCUS32488</name>
</gene>
<protein>
    <submittedName>
        <fullName evidence="1">Uncharacterized protein</fullName>
    </submittedName>
</protein>
<dbReference type="Proteomes" id="UP001497535">
    <property type="component" value="Unassembled WGS sequence"/>
</dbReference>
<name>A0ACB1A448_MELEN</name>